<dbReference type="InterPro" id="IPR045739">
    <property type="entry name" value="ACT_dom_pair"/>
</dbReference>
<evidence type="ECO:0000259" key="1">
    <source>
        <dbReference type="PROSITE" id="PS51671"/>
    </source>
</evidence>
<gene>
    <name evidence="2" type="ORF">EV211_10622</name>
</gene>
<evidence type="ECO:0000313" key="2">
    <source>
        <dbReference type="EMBL" id="TDP58513.1"/>
    </source>
</evidence>
<dbReference type="PROSITE" id="PS51671">
    <property type="entry name" value="ACT"/>
    <property type="match status" value="1"/>
</dbReference>
<sequence>MEVKQISVFLENKPGMLTEFAKILQKNDISMKALCLAETPEYGVLRIIVDDNYKIATVLKDEGYVYRVTPVLAAVIPDKPGSLVKILDVLAANDINLEYTYAFITREKDEAYIIIRVQDTEKANKVFREAGIKLLSQDEIDKM</sequence>
<dbReference type="Proteomes" id="UP000295500">
    <property type="component" value="Unassembled WGS sequence"/>
</dbReference>
<dbReference type="OrthoDB" id="9790662at2"/>
<dbReference type="PANTHER" id="PTHR40099">
    <property type="entry name" value="ACETOLACTATE SYNTHASE, SMALL SUBUNIT"/>
    <property type="match status" value="1"/>
</dbReference>
<reference evidence="2 3" key="1">
    <citation type="submission" date="2019-03" db="EMBL/GenBank/DDBJ databases">
        <title>Genomic Encyclopedia of Type Strains, Phase IV (KMG-IV): sequencing the most valuable type-strain genomes for metagenomic binning, comparative biology and taxonomic classification.</title>
        <authorList>
            <person name="Goeker M."/>
        </authorList>
    </citation>
    <scope>NUCLEOTIDE SEQUENCE [LARGE SCALE GENOMIC DNA]</scope>
    <source>
        <strain evidence="2 3">DSM 28287</strain>
    </source>
</reference>
<evidence type="ECO:0000313" key="3">
    <source>
        <dbReference type="Proteomes" id="UP000295500"/>
    </source>
</evidence>
<dbReference type="AlphaFoldDB" id="A0A4R6Q9V7"/>
<dbReference type="SUPFAM" id="SSF55021">
    <property type="entry name" value="ACT-like"/>
    <property type="match status" value="2"/>
</dbReference>
<proteinExistence type="predicted"/>
<organism evidence="2 3">
    <name type="scientific">Aminicella lysinilytica</name>
    <dbReference type="NCBI Taxonomy" id="433323"/>
    <lineage>
        <taxon>Bacteria</taxon>
        <taxon>Bacillati</taxon>
        <taxon>Bacillota</taxon>
        <taxon>Clostridia</taxon>
        <taxon>Peptostreptococcales</taxon>
        <taxon>Anaerovoracaceae</taxon>
        <taxon>Aminicella</taxon>
    </lineage>
</organism>
<dbReference type="Pfam" id="PF19571">
    <property type="entry name" value="ACT_8"/>
    <property type="match status" value="1"/>
</dbReference>
<accession>A0A4R6Q9V7</accession>
<dbReference type="RefSeq" id="WP_133527864.1">
    <property type="nucleotide sequence ID" value="NZ_CALCQM010000141.1"/>
</dbReference>
<name>A0A4R6Q9V7_9FIRM</name>
<dbReference type="EMBL" id="SNXO01000006">
    <property type="protein sequence ID" value="TDP58513.1"/>
    <property type="molecule type" value="Genomic_DNA"/>
</dbReference>
<feature type="domain" description="ACT" evidence="1">
    <location>
        <begin position="71"/>
        <end position="143"/>
    </location>
</feature>
<dbReference type="PANTHER" id="PTHR40099:SF1">
    <property type="entry name" value="ACETOLACTATE SYNTHASE, SMALL SUBUNIT"/>
    <property type="match status" value="1"/>
</dbReference>
<dbReference type="CDD" id="cd04882">
    <property type="entry name" value="ACT_Bt0572_2"/>
    <property type="match status" value="1"/>
</dbReference>
<dbReference type="InterPro" id="IPR002912">
    <property type="entry name" value="ACT_dom"/>
</dbReference>
<dbReference type="Gene3D" id="3.30.2130.10">
    <property type="entry name" value="VC0802-like"/>
    <property type="match status" value="1"/>
</dbReference>
<comment type="caution">
    <text evidence="2">The sequence shown here is derived from an EMBL/GenBank/DDBJ whole genome shotgun (WGS) entry which is preliminary data.</text>
</comment>
<protein>
    <recommendedName>
        <fullName evidence="1">ACT domain-containing protein</fullName>
    </recommendedName>
</protein>
<keyword evidence="3" id="KW-1185">Reference proteome</keyword>
<dbReference type="InterPro" id="IPR045865">
    <property type="entry name" value="ACT-like_dom_sf"/>
</dbReference>